<sequence>GLTLTSGHILDYRSAIEEESAIADVAALQALIDSVDASLAAFVSVQLAATGGDASALTDTTFSNIRGLMFNNAHLTDYQGAIAAEAQIEDVAALQALFDSVDASIVAFALVQSAATNSDAQGVSLETLNTIRGLTFDPGHITDYQAAIASETEIADEAALQALLDSVDASLAAFIEVQAAATNNDAFALSTETLDAIRNLTHNSDHFTDYRTAIAEEDAIADVAALQALIDSVDASIYAFAEVREAALSSDASNLTVETLSAIRGLTINSVNFVQYQTAIEAESAIDYVFALQGVIDEVDEHLAAFAEVQAAATNSDASNISNDTLSYITDLTFDEVNLADYQVAIAGESEIADVEVLQLLIDTVDTSVNAFADVQLAALNNDASGISDSTLANIIGLTFETANLTDYQGAIAEEALIADTTELQTLLDSVDASVVAFATVQDAATNNDGALVSSDTLNVIRGLTSNSDHLSDYQAAIAEETSITDVTALQALIDSVDASLAAFASVQAAATNNNGASISIETLTAIRGLTISSANLSDYQGAIAAETAITDVTALQALIDSVDASINAFSAVQLAATNNDATSVTIDTLNAIRGLTING</sequence>
<comment type="caution">
    <text evidence="1">The sequence shown here is derived from an EMBL/GenBank/DDBJ whole genome shotgun (WGS) entry which is preliminary data.</text>
</comment>
<reference evidence="1 2" key="1">
    <citation type="submission" date="2018-03" db="EMBL/GenBank/DDBJ databases">
        <title>Whole genome sequencing of Histamine producing bacteria.</title>
        <authorList>
            <person name="Butler K."/>
        </authorList>
    </citation>
    <scope>NUCLEOTIDE SEQUENCE [LARGE SCALE GENOMIC DNA]</scope>
    <source>
        <strain evidence="1 2">ATCC 33979</strain>
    </source>
</reference>
<dbReference type="EMBL" id="PYOJ01000072">
    <property type="protein sequence ID" value="PSV85980.1"/>
    <property type="molecule type" value="Genomic_DNA"/>
</dbReference>
<organism evidence="1 2">
    <name type="scientific">Photobacterium leiognathi</name>
    <dbReference type="NCBI Taxonomy" id="553611"/>
    <lineage>
        <taxon>Bacteria</taxon>
        <taxon>Pseudomonadati</taxon>
        <taxon>Pseudomonadota</taxon>
        <taxon>Gammaproteobacteria</taxon>
        <taxon>Vibrionales</taxon>
        <taxon>Vibrionaceae</taxon>
        <taxon>Photobacterium</taxon>
    </lineage>
</organism>
<protein>
    <submittedName>
        <fullName evidence="1">Uncharacterized protein</fullName>
    </submittedName>
</protein>
<name>A0A2T3M421_PHOLE</name>
<accession>A0A2T3M421</accession>
<proteinExistence type="predicted"/>
<feature type="non-terminal residue" evidence="1">
    <location>
        <position position="1"/>
    </location>
</feature>
<dbReference type="Proteomes" id="UP000240410">
    <property type="component" value="Unassembled WGS sequence"/>
</dbReference>
<evidence type="ECO:0000313" key="1">
    <source>
        <dbReference type="EMBL" id="PSV85980.1"/>
    </source>
</evidence>
<gene>
    <name evidence="1" type="ORF">CTM89_21155</name>
</gene>
<evidence type="ECO:0000313" key="2">
    <source>
        <dbReference type="Proteomes" id="UP000240410"/>
    </source>
</evidence>
<feature type="non-terminal residue" evidence="1">
    <location>
        <position position="600"/>
    </location>
</feature>
<dbReference type="AlphaFoldDB" id="A0A2T3M421"/>